<organism evidence="1 2">
    <name type="scientific">Dawidia cretensis</name>
    <dbReference type="NCBI Taxonomy" id="2782350"/>
    <lineage>
        <taxon>Bacteria</taxon>
        <taxon>Pseudomonadati</taxon>
        <taxon>Bacteroidota</taxon>
        <taxon>Cytophagia</taxon>
        <taxon>Cytophagales</taxon>
        <taxon>Chryseotaleaceae</taxon>
        <taxon>Dawidia</taxon>
    </lineage>
</organism>
<feature type="non-terminal residue" evidence="1">
    <location>
        <position position="1"/>
    </location>
</feature>
<dbReference type="EMBL" id="JAHESE010000059">
    <property type="protein sequence ID" value="MBT1712304.1"/>
    <property type="molecule type" value="Genomic_DNA"/>
</dbReference>
<dbReference type="Proteomes" id="UP001319080">
    <property type="component" value="Unassembled WGS sequence"/>
</dbReference>
<reference evidence="1 2" key="1">
    <citation type="submission" date="2021-05" db="EMBL/GenBank/DDBJ databases">
        <title>A Polyphasic approach of four new species of the genus Ohtaekwangia: Ohtaekwangia histidinii sp. nov., Ohtaekwangia cretensis sp. nov., Ohtaekwangia indiensis sp. nov., Ohtaekwangia reichenbachii sp. nov. from diverse environment.</title>
        <authorList>
            <person name="Octaviana S."/>
        </authorList>
    </citation>
    <scope>NUCLEOTIDE SEQUENCE [LARGE SCALE GENOMIC DNA]</scope>
    <source>
        <strain evidence="1 2">PWU5</strain>
    </source>
</reference>
<evidence type="ECO:0008006" key="3">
    <source>
        <dbReference type="Google" id="ProtNLM"/>
    </source>
</evidence>
<gene>
    <name evidence="1" type="ORF">KK062_28940</name>
</gene>
<proteinExistence type="predicted"/>
<name>A0AAP2GTK3_9BACT</name>
<sequence>LVKQYPHIDPERLKGGVPVALEKARHTAIELKASFAFETNFSSDLTVELVNHFKHHGYTVSLIYLGLDDIISAETRVATRVMLGSHDVPSDVIKYNFDEGIKRVCDSLNLFDKAAFVDTKRDAQTVALTSAPPFNYQILRNDVGWFNASFHPLLERLKSNQALSEAQKIPVRKKIRRPRKGRGM</sequence>
<evidence type="ECO:0000313" key="1">
    <source>
        <dbReference type="EMBL" id="MBT1712304.1"/>
    </source>
</evidence>
<keyword evidence="2" id="KW-1185">Reference proteome</keyword>
<dbReference type="PANTHER" id="PTHR39206">
    <property type="entry name" value="SLL8004 PROTEIN"/>
    <property type="match status" value="1"/>
</dbReference>
<dbReference type="Gene3D" id="3.40.50.300">
    <property type="entry name" value="P-loop containing nucleotide triphosphate hydrolases"/>
    <property type="match status" value="1"/>
</dbReference>
<dbReference type="PANTHER" id="PTHR39206:SF1">
    <property type="entry name" value="SLL8004 PROTEIN"/>
    <property type="match status" value="1"/>
</dbReference>
<comment type="caution">
    <text evidence="1">The sequence shown here is derived from an EMBL/GenBank/DDBJ whole genome shotgun (WGS) entry which is preliminary data.</text>
</comment>
<dbReference type="AlphaFoldDB" id="A0AAP2GTK3"/>
<dbReference type="InterPro" id="IPR027417">
    <property type="entry name" value="P-loop_NTPase"/>
</dbReference>
<accession>A0AAP2GTK3</accession>
<evidence type="ECO:0000313" key="2">
    <source>
        <dbReference type="Proteomes" id="UP001319080"/>
    </source>
</evidence>
<protein>
    <recommendedName>
        <fullName evidence="3">Zeta toxin domain-containing protein</fullName>
    </recommendedName>
</protein>